<dbReference type="InterPro" id="IPR001812">
    <property type="entry name" value="Trypano_VSG_A_N_dom"/>
</dbReference>
<dbReference type="GO" id="GO:0042783">
    <property type="term" value="P:symbiont-mediated evasion of host immune response"/>
    <property type="evidence" value="ECO:0007669"/>
    <property type="project" value="InterPro"/>
</dbReference>
<protein>
    <submittedName>
        <fullName evidence="8">Variant surface glycoprotein</fullName>
    </submittedName>
</protein>
<evidence type="ECO:0000256" key="4">
    <source>
        <dbReference type="ARBA" id="ARBA00023136"/>
    </source>
</evidence>
<keyword evidence="3" id="KW-0336">GPI-anchor</keyword>
<sequence>MMTSITTRPKEVKGKKRRYDSITGTRLFCAWVLCTIPTEAEHKKPSHENGWKTNCQLSAALAQAAGEAKRPLSDNRGEWEKAAAVEFRVQTVARTKHDATQKLAYKVVSGYLNNKAQDLLTKHLQTNDDRALETTRTTSVAEGHIDEFFKKIAAVNSNIDGFLAVGDGTSNIKKSLADITAAEKTFKIEKSAANQNNTRGSHQ</sequence>
<organism evidence="8">
    <name type="scientific">Trypanosoma brucei</name>
    <dbReference type="NCBI Taxonomy" id="5691"/>
    <lineage>
        <taxon>Eukaryota</taxon>
        <taxon>Discoba</taxon>
        <taxon>Euglenozoa</taxon>
        <taxon>Kinetoplastea</taxon>
        <taxon>Metakinetoplastina</taxon>
        <taxon>Trypanosomatida</taxon>
        <taxon>Trypanosomatidae</taxon>
        <taxon>Trypanosoma</taxon>
    </lineage>
</organism>
<keyword evidence="2" id="KW-1003">Cell membrane</keyword>
<dbReference type="Gene3D" id="1.10.470.10">
    <property type="entry name" value="Variant Surface Glycoprotein, subunit A, domain 2"/>
    <property type="match status" value="1"/>
</dbReference>
<keyword evidence="4" id="KW-0472">Membrane</keyword>
<dbReference type="Gene3D" id="3.90.150.10">
    <property type="entry name" value="Variant Surface Glycoprotein, subunit A domain 1"/>
    <property type="match status" value="1"/>
</dbReference>
<dbReference type="SUPFAM" id="SSF58087">
    <property type="entry name" value="Variant surface glycoprotein (N-terminal domain)"/>
    <property type="match status" value="1"/>
</dbReference>
<name>A0A1V0FYM2_9TRYP</name>
<dbReference type="Pfam" id="PF00913">
    <property type="entry name" value="Trypan_glycop"/>
    <property type="match status" value="1"/>
</dbReference>
<evidence type="ECO:0000259" key="7">
    <source>
        <dbReference type="Pfam" id="PF00913"/>
    </source>
</evidence>
<keyword evidence="5" id="KW-0325">Glycoprotein</keyword>
<evidence type="ECO:0000256" key="2">
    <source>
        <dbReference type="ARBA" id="ARBA00022475"/>
    </source>
</evidence>
<feature type="domain" description="Trypanosome variant surface glycoprotein A-type N-terminal" evidence="7">
    <location>
        <begin position="33"/>
        <end position="184"/>
    </location>
</feature>
<reference evidence="8" key="1">
    <citation type="submission" date="2016-12" db="EMBL/GenBank/DDBJ databases">
        <title>Extending the VSGnome of Trypanosoma brucei strain TREU927.</title>
        <authorList>
            <person name="Cross G.A."/>
        </authorList>
    </citation>
    <scope>NUCLEOTIDE SEQUENCE</scope>
    <source>
        <strain evidence="8">Tb927.99.2049</strain>
    </source>
</reference>
<keyword evidence="6" id="KW-0449">Lipoprotein</keyword>
<proteinExistence type="predicted"/>
<dbReference type="GO" id="GO:0005886">
    <property type="term" value="C:plasma membrane"/>
    <property type="evidence" value="ECO:0007669"/>
    <property type="project" value="UniProtKB-SubCell"/>
</dbReference>
<evidence type="ECO:0000256" key="1">
    <source>
        <dbReference type="ARBA" id="ARBA00004609"/>
    </source>
</evidence>
<evidence type="ECO:0000256" key="3">
    <source>
        <dbReference type="ARBA" id="ARBA00022622"/>
    </source>
</evidence>
<evidence type="ECO:0000313" key="8">
    <source>
        <dbReference type="EMBL" id="ARB50930.1"/>
    </source>
</evidence>
<dbReference type="AlphaFoldDB" id="A0A1V0FYM2"/>
<dbReference type="EMBL" id="KY404679">
    <property type="protein sequence ID" value="ARB50930.1"/>
    <property type="molecule type" value="Genomic_DNA"/>
</dbReference>
<accession>A0A1V0FYM2</accession>
<evidence type="ECO:0000256" key="6">
    <source>
        <dbReference type="ARBA" id="ARBA00023288"/>
    </source>
</evidence>
<comment type="subcellular location">
    <subcellularLocation>
        <location evidence="1">Cell membrane</location>
        <topology evidence="1">Lipid-anchor</topology>
        <topology evidence="1">GPI-anchor</topology>
    </subcellularLocation>
</comment>
<evidence type="ECO:0000256" key="5">
    <source>
        <dbReference type="ARBA" id="ARBA00023180"/>
    </source>
</evidence>
<dbReference type="GO" id="GO:0098552">
    <property type="term" value="C:side of membrane"/>
    <property type="evidence" value="ECO:0007669"/>
    <property type="project" value="UniProtKB-KW"/>
</dbReference>